<feature type="non-terminal residue" evidence="2">
    <location>
        <position position="287"/>
    </location>
</feature>
<evidence type="ECO:0008006" key="3">
    <source>
        <dbReference type="Google" id="ProtNLM"/>
    </source>
</evidence>
<accession>A0A382V5Z9</accession>
<dbReference type="AlphaFoldDB" id="A0A382V5Z9"/>
<reference evidence="2" key="1">
    <citation type="submission" date="2018-05" db="EMBL/GenBank/DDBJ databases">
        <authorList>
            <person name="Lanie J.A."/>
            <person name="Ng W.-L."/>
            <person name="Kazmierczak K.M."/>
            <person name="Andrzejewski T.M."/>
            <person name="Davidsen T.M."/>
            <person name="Wayne K.J."/>
            <person name="Tettelin H."/>
            <person name="Glass J.I."/>
            <person name="Rusch D."/>
            <person name="Podicherti R."/>
            <person name="Tsui H.-C.T."/>
            <person name="Winkler M.E."/>
        </authorList>
    </citation>
    <scope>NUCLEOTIDE SEQUENCE</scope>
</reference>
<evidence type="ECO:0000256" key="1">
    <source>
        <dbReference type="SAM" id="MobiDB-lite"/>
    </source>
</evidence>
<name>A0A382V5Z9_9ZZZZ</name>
<evidence type="ECO:0000313" key="2">
    <source>
        <dbReference type="EMBL" id="SVD41857.1"/>
    </source>
</evidence>
<protein>
    <recommendedName>
        <fullName evidence="3">Phytanoyl-CoA dioxygenase family protein</fullName>
    </recommendedName>
</protein>
<dbReference type="EMBL" id="UINC01149403">
    <property type="protein sequence ID" value="SVD41857.1"/>
    <property type="molecule type" value="Genomic_DNA"/>
</dbReference>
<dbReference type="Pfam" id="PF05721">
    <property type="entry name" value="PhyH"/>
    <property type="match status" value="1"/>
</dbReference>
<dbReference type="InterPro" id="IPR008775">
    <property type="entry name" value="Phytyl_CoA_dOase-like"/>
</dbReference>
<feature type="non-terminal residue" evidence="2">
    <location>
        <position position="1"/>
    </location>
</feature>
<organism evidence="2">
    <name type="scientific">marine metagenome</name>
    <dbReference type="NCBI Taxonomy" id="408172"/>
    <lineage>
        <taxon>unclassified sequences</taxon>
        <taxon>metagenomes</taxon>
        <taxon>ecological metagenomes</taxon>
    </lineage>
</organism>
<proteinExistence type="predicted"/>
<dbReference type="Gene3D" id="2.60.120.620">
    <property type="entry name" value="q2cbj1_9rhob like domain"/>
    <property type="match status" value="1"/>
</dbReference>
<feature type="compositionally biased region" description="Basic and acidic residues" evidence="1">
    <location>
        <begin position="68"/>
        <end position="87"/>
    </location>
</feature>
<dbReference type="SUPFAM" id="SSF51197">
    <property type="entry name" value="Clavaminate synthase-like"/>
    <property type="match status" value="1"/>
</dbReference>
<feature type="region of interest" description="Disordered" evidence="1">
    <location>
        <begin position="68"/>
        <end position="88"/>
    </location>
</feature>
<gene>
    <name evidence="2" type="ORF">METZ01_LOCUS394711</name>
</gene>
<sequence length="287" mass="31882">AGDLLLCADALVRGVQPWHGVGPSRLLSYGFTNKHVRPRDWSNLDADDAYSWAVDLPSAERALLHDPQRKGEPVVVRPERETSRMDPEPGIYHPSIYVRNPDAAIDEKEFYHWDLCGHLLVKGAMDAEWLAAANEAIEANEDHIVCESRDADKPSVRLQGTKRSKMAEVWSLPEPHCDPFQRMIAHPEVVSRLNWMMGSGYEATKCDAFCSKPGAAGIHLHAGGTTQSELNHYTFRNGRCYCEYINVAWQLRDVTAADGGFCYIPGSHKTAYAMPAGVLSADDDMGM</sequence>